<accession>A0A0A9HR87</accession>
<reference evidence="1" key="2">
    <citation type="journal article" date="2015" name="Data Brief">
        <title>Shoot transcriptome of the giant reed, Arundo donax.</title>
        <authorList>
            <person name="Barrero R.A."/>
            <person name="Guerrero F.D."/>
            <person name="Moolhuijzen P."/>
            <person name="Goolsby J.A."/>
            <person name="Tidwell J."/>
            <person name="Bellgard S.E."/>
            <person name="Bellgard M.I."/>
        </authorList>
    </citation>
    <scope>NUCLEOTIDE SEQUENCE</scope>
    <source>
        <tissue evidence="1">Shoot tissue taken approximately 20 cm above the soil surface</tissue>
    </source>
</reference>
<organism evidence="1">
    <name type="scientific">Arundo donax</name>
    <name type="common">Giant reed</name>
    <name type="synonym">Donax arundinaceus</name>
    <dbReference type="NCBI Taxonomy" id="35708"/>
    <lineage>
        <taxon>Eukaryota</taxon>
        <taxon>Viridiplantae</taxon>
        <taxon>Streptophyta</taxon>
        <taxon>Embryophyta</taxon>
        <taxon>Tracheophyta</taxon>
        <taxon>Spermatophyta</taxon>
        <taxon>Magnoliopsida</taxon>
        <taxon>Liliopsida</taxon>
        <taxon>Poales</taxon>
        <taxon>Poaceae</taxon>
        <taxon>PACMAD clade</taxon>
        <taxon>Arundinoideae</taxon>
        <taxon>Arundineae</taxon>
        <taxon>Arundo</taxon>
    </lineage>
</organism>
<evidence type="ECO:0000313" key="1">
    <source>
        <dbReference type="EMBL" id="JAE39600.1"/>
    </source>
</evidence>
<reference evidence="1" key="1">
    <citation type="submission" date="2014-09" db="EMBL/GenBank/DDBJ databases">
        <authorList>
            <person name="Magalhaes I.L.F."/>
            <person name="Oliveira U."/>
            <person name="Santos F.R."/>
            <person name="Vidigal T.H.D.A."/>
            <person name="Brescovit A.D."/>
            <person name="Santos A.J."/>
        </authorList>
    </citation>
    <scope>NUCLEOTIDE SEQUENCE</scope>
    <source>
        <tissue evidence="1">Shoot tissue taken approximately 20 cm above the soil surface</tissue>
    </source>
</reference>
<dbReference type="EMBL" id="GBRH01158296">
    <property type="protein sequence ID" value="JAE39600.1"/>
    <property type="molecule type" value="Transcribed_RNA"/>
</dbReference>
<sequence length="17" mass="2122">MLWPMCMTFELDNVYDI</sequence>
<dbReference type="AlphaFoldDB" id="A0A0A9HR87"/>
<name>A0A0A9HR87_ARUDO</name>
<proteinExistence type="predicted"/>
<protein>
    <submittedName>
        <fullName evidence="1">Uncharacterized protein</fullName>
    </submittedName>
</protein>